<dbReference type="EMBL" id="PQFF01000167">
    <property type="protein sequence ID" value="RHZ77534.1"/>
    <property type="molecule type" value="Genomic_DNA"/>
</dbReference>
<proteinExistence type="predicted"/>
<evidence type="ECO:0000313" key="2">
    <source>
        <dbReference type="Proteomes" id="UP000266861"/>
    </source>
</evidence>
<dbReference type="AlphaFoldDB" id="A0A397IWT2"/>
<name>A0A397IWT2_9GLOM</name>
<organism evidence="1 2">
    <name type="scientific">Diversispora epigaea</name>
    <dbReference type="NCBI Taxonomy" id="1348612"/>
    <lineage>
        <taxon>Eukaryota</taxon>
        <taxon>Fungi</taxon>
        <taxon>Fungi incertae sedis</taxon>
        <taxon>Mucoromycota</taxon>
        <taxon>Glomeromycotina</taxon>
        <taxon>Glomeromycetes</taxon>
        <taxon>Diversisporales</taxon>
        <taxon>Diversisporaceae</taxon>
        <taxon>Diversispora</taxon>
    </lineage>
</organism>
<reference evidence="1 2" key="1">
    <citation type="submission" date="2018-08" db="EMBL/GenBank/DDBJ databases">
        <title>Genome and evolution of the arbuscular mycorrhizal fungus Diversispora epigaea (formerly Glomus versiforme) and its bacterial endosymbionts.</title>
        <authorList>
            <person name="Sun X."/>
            <person name="Fei Z."/>
            <person name="Harrison M."/>
        </authorList>
    </citation>
    <scope>NUCLEOTIDE SEQUENCE [LARGE SCALE GENOMIC DNA]</scope>
    <source>
        <strain evidence="1 2">IT104</strain>
    </source>
</reference>
<protein>
    <submittedName>
        <fullName evidence="1">Uncharacterized protein</fullName>
    </submittedName>
</protein>
<sequence length="68" mass="8107">MTLETLSRGEYTQASDIYYFGMEVLISYPPYYKVDLYLKCLNMIHLKFFLIPDNTIVEEDEENKTQEV</sequence>
<keyword evidence="2" id="KW-1185">Reference proteome</keyword>
<gene>
    <name evidence="1" type="ORF">Glove_177g145</name>
</gene>
<accession>A0A397IWT2</accession>
<comment type="caution">
    <text evidence="1">The sequence shown here is derived from an EMBL/GenBank/DDBJ whole genome shotgun (WGS) entry which is preliminary data.</text>
</comment>
<dbReference type="Proteomes" id="UP000266861">
    <property type="component" value="Unassembled WGS sequence"/>
</dbReference>
<evidence type="ECO:0000313" key="1">
    <source>
        <dbReference type="EMBL" id="RHZ77534.1"/>
    </source>
</evidence>